<name>A0A8T0DVY2_9TREM</name>
<proteinExistence type="predicted"/>
<feature type="compositionally biased region" description="Acidic residues" evidence="1">
    <location>
        <begin position="663"/>
        <end position="676"/>
    </location>
</feature>
<keyword evidence="3" id="KW-1185">Reference proteome</keyword>
<evidence type="ECO:0000313" key="2">
    <source>
        <dbReference type="EMBL" id="KAF8570877.1"/>
    </source>
</evidence>
<dbReference type="SUPFAM" id="SSF48452">
    <property type="entry name" value="TPR-like"/>
    <property type="match status" value="1"/>
</dbReference>
<reference evidence="2 3" key="1">
    <citation type="submission" date="2019-07" db="EMBL/GenBank/DDBJ databases">
        <title>Annotation for the trematode Paragonimus westermani.</title>
        <authorList>
            <person name="Choi Y.-J."/>
        </authorList>
    </citation>
    <scope>NUCLEOTIDE SEQUENCE [LARGE SCALE GENOMIC DNA]</scope>
    <source>
        <strain evidence="2">180907_Pwestermani</strain>
    </source>
</reference>
<dbReference type="AlphaFoldDB" id="A0A8T0DVY2"/>
<sequence length="685" mass="78316">MSDQKNSGIPRTVSAKDVLASAKLLEGIAEAKTTIDLFLDNKIEGAKARLLQGPSGMYQELAHSTILFVQGTATIEHEHLLKATEHIRKTLNVCNASRRKAAFGEAITKQIGKRRIQIYKEYTEEQAHAELCYAEALLQFAFLSMLQDENFASLIRSSLKVRQCYKCYRICWGILKHSEWADGVSKSAFESGVRLGVGAFNMMISLLPKRVLKLLEFVGFTGDRRFGIAQLRMAASMRNSLRAPLCALLLLTYDLYATHMLGDSVTGVALEKPEQVQESKEILDYWRKIYPKSAIFQLLTGRYLEVTGDLEKAIETFENSITLPVDWTHYRHMCYWELLWCYALRAEWLSAVKYAEKLACESQWSQATYRYMKAAFLIQYLDDPGTSVPTPSGKDPVSDHRYGPFKNRDEILQHIDKLLLEIPNLMHRFAGRSLPLEKVALRKSKRYFAQDKRLTLPALEIIFIWNGFKMIQCQQDSVMSFLMICENKINELLQRKDQYENYYDDYSLALLLKGVCLRCRGQAFQASMCFQEILQLRKKLKMDTYLVPFAEMELCQLSYEEGDMQQTAKHLERALNMKGYSLESRLHFRMHEMEAKLELQKRDQLEAYKLKKSGSENQLPRSPQSDSLSGSSVNVIGALSKGEQPIDNSIDVDAPSPLPMFPDFDDGDFEEIDDFSSEGSAEVIP</sequence>
<dbReference type="InterPro" id="IPR019412">
    <property type="entry name" value="IML2/TPR_39"/>
</dbReference>
<dbReference type="PANTHER" id="PTHR31859:SF9">
    <property type="entry name" value="TETRATRICOPEPTIDE REPEAT PROTEIN 39B"/>
    <property type="match status" value="1"/>
</dbReference>
<comment type="caution">
    <text evidence="2">The sequence shown here is derived from an EMBL/GenBank/DDBJ whole genome shotgun (WGS) entry which is preliminary data.</text>
</comment>
<dbReference type="OrthoDB" id="43460at2759"/>
<accession>A0A8T0DVY2</accession>
<gene>
    <name evidence="2" type="ORF">P879_01392</name>
</gene>
<evidence type="ECO:0008006" key="4">
    <source>
        <dbReference type="Google" id="ProtNLM"/>
    </source>
</evidence>
<dbReference type="EMBL" id="JTDF01000853">
    <property type="protein sequence ID" value="KAF8570877.1"/>
    <property type="molecule type" value="Genomic_DNA"/>
</dbReference>
<feature type="region of interest" description="Disordered" evidence="1">
    <location>
        <begin position="611"/>
        <end position="685"/>
    </location>
</feature>
<evidence type="ECO:0000256" key="1">
    <source>
        <dbReference type="SAM" id="MobiDB-lite"/>
    </source>
</evidence>
<organism evidence="2 3">
    <name type="scientific">Paragonimus westermani</name>
    <dbReference type="NCBI Taxonomy" id="34504"/>
    <lineage>
        <taxon>Eukaryota</taxon>
        <taxon>Metazoa</taxon>
        <taxon>Spiralia</taxon>
        <taxon>Lophotrochozoa</taxon>
        <taxon>Platyhelminthes</taxon>
        <taxon>Trematoda</taxon>
        <taxon>Digenea</taxon>
        <taxon>Plagiorchiida</taxon>
        <taxon>Troglotremata</taxon>
        <taxon>Troglotrematidae</taxon>
        <taxon>Paragonimus</taxon>
    </lineage>
</organism>
<dbReference type="PANTHER" id="PTHR31859">
    <property type="entry name" value="TETRATRICOPEPTIDE REPEAT PROTEIN 39 FAMILY MEMBER"/>
    <property type="match status" value="1"/>
</dbReference>
<evidence type="ECO:0000313" key="3">
    <source>
        <dbReference type="Proteomes" id="UP000699462"/>
    </source>
</evidence>
<dbReference type="InterPro" id="IPR011990">
    <property type="entry name" value="TPR-like_helical_dom_sf"/>
</dbReference>
<protein>
    <recommendedName>
        <fullName evidence="4">Tetratricopeptide repeat protein 39B</fullName>
    </recommendedName>
</protein>
<dbReference type="Gene3D" id="1.25.40.10">
    <property type="entry name" value="Tetratricopeptide repeat domain"/>
    <property type="match status" value="1"/>
</dbReference>
<dbReference type="Pfam" id="PF10300">
    <property type="entry name" value="Iml2-TPR_39"/>
    <property type="match status" value="1"/>
</dbReference>
<dbReference type="Proteomes" id="UP000699462">
    <property type="component" value="Unassembled WGS sequence"/>
</dbReference>
<feature type="compositionally biased region" description="Polar residues" evidence="1">
    <location>
        <begin position="615"/>
        <end position="634"/>
    </location>
</feature>